<protein>
    <submittedName>
        <fullName evidence="1">Sulfur carrier protein ThiS</fullName>
    </submittedName>
</protein>
<dbReference type="NCBIfam" id="TIGR01683">
    <property type="entry name" value="thiS"/>
    <property type="match status" value="1"/>
</dbReference>
<name>A0A975AUU5_9THEO</name>
<dbReference type="Pfam" id="PF02597">
    <property type="entry name" value="ThiS"/>
    <property type="match status" value="1"/>
</dbReference>
<dbReference type="KEGG" id="aaut:ACETAC_08295"/>
<dbReference type="EMBL" id="CP060096">
    <property type="protein sequence ID" value="QSZ26869.1"/>
    <property type="molecule type" value="Genomic_DNA"/>
</dbReference>
<proteinExistence type="predicted"/>
<keyword evidence="2" id="KW-1185">Reference proteome</keyword>
<dbReference type="AlphaFoldDB" id="A0A975AUU5"/>
<dbReference type="SUPFAM" id="SSF54285">
    <property type="entry name" value="MoaD/ThiS"/>
    <property type="match status" value="1"/>
</dbReference>
<evidence type="ECO:0000313" key="1">
    <source>
        <dbReference type="EMBL" id="QSZ26869.1"/>
    </source>
</evidence>
<organism evidence="1 2">
    <name type="scientific">Aceticella autotrophica</name>
    <dbReference type="NCBI Taxonomy" id="2755338"/>
    <lineage>
        <taxon>Bacteria</taxon>
        <taxon>Bacillati</taxon>
        <taxon>Bacillota</taxon>
        <taxon>Clostridia</taxon>
        <taxon>Thermoanaerobacterales</taxon>
        <taxon>Thermoanaerobacteraceae</taxon>
        <taxon>Aceticella</taxon>
    </lineage>
</organism>
<dbReference type="RefSeq" id="WP_284679561.1">
    <property type="nucleotide sequence ID" value="NZ_CP060096.1"/>
</dbReference>
<dbReference type="InterPro" id="IPR010035">
    <property type="entry name" value="Thi_S"/>
</dbReference>
<evidence type="ECO:0000313" key="2">
    <source>
        <dbReference type="Proteomes" id="UP000671913"/>
    </source>
</evidence>
<dbReference type="PANTHER" id="PTHR34472:SF1">
    <property type="entry name" value="SULFUR CARRIER PROTEIN THIS"/>
    <property type="match status" value="1"/>
</dbReference>
<dbReference type="InterPro" id="IPR012675">
    <property type="entry name" value="Beta-grasp_dom_sf"/>
</dbReference>
<dbReference type="Gene3D" id="3.10.20.30">
    <property type="match status" value="1"/>
</dbReference>
<dbReference type="Proteomes" id="UP000671913">
    <property type="component" value="Chromosome"/>
</dbReference>
<reference evidence="1" key="1">
    <citation type="submission" date="2020-08" db="EMBL/GenBank/DDBJ databases">
        <title>Genomic insights into the carbon and energy metabolism of the first obligate autotrophic acetogenic bacterium Aceticella autotrophica gen. nov., sp. nov.</title>
        <authorList>
            <person name="Toshchakov S.V."/>
            <person name="Elcheninov A.G."/>
            <person name="Kublanov I.V."/>
            <person name="Frolov E.N."/>
            <person name="Lebedinsky A.V."/>
        </authorList>
    </citation>
    <scope>NUCLEOTIDE SEQUENCE</scope>
    <source>
        <strain evidence="1">3443-3Ac</strain>
    </source>
</reference>
<gene>
    <name evidence="1" type="primary">thiS</name>
    <name evidence="1" type="ORF">ACETAC_08295</name>
</gene>
<dbReference type="CDD" id="cd00565">
    <property type="entry name" value="Ubl_ThiS"/>
    <property type="match status" value="1"/>
</dbReference>
<dbReference type="PANTHER" id="PTHR34472">
    <property type="entry name" value="SULFUR CARRIER PROTEIN THIS"/>
    <property type="match status" value="1"/>
</dbReference>
<sequence>MRLKLNGEEVLINKKMTLLEFLSSKGINPDTVVVEYNYDIVKKEKWSQIILKENDNLEVVRFVGGG</sequence>
<dbReference type="InterPro" id="IPR016155">
    <property type="entry name" value="Mopterin_synth/thiamin_S_b"/>
</dbReference>
<dbReference type="InterPro" id="IPR003749">
    <property type="entry name" value="ThiS/MoaD-like"/>
</dbReference>
<accession>A0A975AUU5</accession>